<reference evidence="1 2" key="1">
    <citation type="journal article" date="2019" name="Nat. Ecol. Evol.">
        <title>Megaphylogeny resolves global patterns of mushroom evolution.</title>
        <authorList>
            <person name="Varga T."/>
            <person name="Krizsan K."/>
            <person name="Foldi C."/>
            <person name="Dima B."/>
            <person name="Sanchez-Garcia M."/>
            <person name="Sanchez-Ramirez S."/>
            <person name="Szollosi G.J."/>
            <person name="Szarkandi J.G."/>
            <person name="Papp V."/>
            <person name="Albert L."/>
            <person name="Andreopoulos W."/>
            <person name="Angelini C."/>
            <person name="Antonin V."/>
            <person name="Barry K.W."/>
            <person name="Bougher N.L."/>
            <person name="Buchanan P."/>
            <person name="Buyck B."/>
            <person name="Bense V."/>
            <person name="Catcheside P."/>
            <person name="Chovatia M."/>
            <person name="Cooper J."/>
            <person name="Damon W."/>
            <person name="Desjardin D."/>
            <person name="Finy P."/>
            <person name="Geml J."/>
            <person name="Haridas S."/>
            <person name="Hughes K."/>
            <person name="Justo A."/>
            <person name="Karasinski D."/>
            <person name="Kautmanova I."/>
            <person name="Kiss B."/>
            <person name="Kocsube S."/>
            <person name="Kotiranta H."/>
            <person name="LaButti K.M."/>
            <person name="Lechner B.E."/>
            <person name="Liimatainen K."/>
            <person name="Lipzen A."/>
            <person name="Lukacs Z."/>
            <person name="Mihaltcheva S."/>
            <person name="Morgado L.N."/>
            <person name="Niskanen T."/>
            <person name="Noordeloos M.E."/>
            <person name="Ohm R.A."/>
            <person name="Ortiz-Santana B."/>
            <person name="Ovrebo C."/>
            <person name="Racz N."/>
            <person name="Riley R."/>
            <person name="Savchenko A."/>
            <person name="Shiryaev A."/>
            <person name="Soop K."/>
            <person name="Spirin V."/>
            <person name="Szebenyi C."/>
            <person name="Tomsovsky M."/>
            <person name="Tulloss R.E."/>
            <person name="Uehling J."/>
            <person name="Grigoriev I.V."/>
            <person name="Vagvolgyi C."/>
            <person name="Papp T."/>
            <person name="Martin F.M."/>
            <person name="Miettinen O."/>
            <person name="Hibbett D.S."/>
            <person name="Nagy L.G."/>
        </authorList>
    </citation>
    <scope>NUCLEOTIDE SEQUENCE [LARGE SCALE GENOMIC DNA]</scope>
    <source>
        <strain evidence="1 2">CBS 309.79</strain>
    </source>
</reference>
<dbReference type="STRING" id="1884261.A0A5C3QJC3"/>
<dbReference type="EMBL" id="ML178839">
    <property type="protein sequence ID" value="TFK98433.1"/>
    <property type="molecule type" value="Genomic_DNA"/>
</dbReference>
<keyword evidence="2" id="KW-1185">Reference proteome</keyword>
<evidence type="ECO:0000313" key="1">
    <source>
        <dbReference type="EMBL" id="TFK98433.1"/>
    </source>
</evidence>
<gene>
    <name evidence="1" type="ORF">BDV98DRAFT_203839</name>
</gene>
<sequence>MPPTRTPSGALKIKGLGGRSHWLLQEVDQHTQPSGFIDITVEILGRYHMMVKDSLVTVLFVADYTPMKIPTPNLSGRFPRKLQPYVYRIECEKSALPSANSIKIGSICTITNNRIVLRDFYGTGLGGRQHDPIAKEHTLKWKAQPGELHTDRRVAKLIRRRTDLGPVMTPISDVEEGSVVSFTAQVMYVISDRDSTSLYVTDYTPNSHLLRDGGQDPPRL</sequence>
<dbReference type="Gene3D" id="2.40.50.140">
    <property type="entry name" value="Nucleic acid-binding proteins"/>
    <property type="match status" value="2"/>
</dbReference>
<dbReference type="InterPro" id="IPR012340">
    <property type="entry name" value="NA-bd_OB-fold"/>
</dbReference>
<evidence type="ECO:0000313" key="2">
    <source>
        <dbReference type="Proteomes" id="UP000305067"/>
    </source>
</evidence>
<protein>
    <recommendedName>
        <fullName evidence="3">Protection of telomeres protein 1 ssDNA-binding domain-containing protein</fullName>
    </recommendedName>
</protein>
<dbReference type="AlphaFoldDB" id="A0A5C3QJC3"/>
<accession>A0A5C3QJC3</accession>
<name>A0A5C3QJC3_9AGAR</name>
<evidence type="ECO:0008006" key="3">
    <source>
        <dbReference type="Google" id="ProtNLM"/>
    </source>
</evidence>
<proteinExistence type="predicted"/>
<organism evidence="1 2">
    <name type="scientific">Pterulicium gracile</name>
    <dbReference type="NCBI Taxonomy" id="1884261"/>
    <lineage>
        <taxon>Eukaryota</taxon>
        <taxon>Fungi</taxon>
        <taxon>Dikarya</taxon>
        <taxon>Basidiomycota</taxon>
        <taxon>Agaricomycotina</taxon>
        <taxon>Agaricomycetes</taxon>
        <taxon>Agaricomycetidae</taxon>
        <taxon>Agaricales</taxon>
        <taxon>Pleurotineae</taxon>
        <taxon>Pterulaceae</taxon>
        <taxon>Pterulicium</taxon>
    </lineage>
</organism>
<dbReference type="Proteomes" id="UP000305067">
    <property type="component" value="Unassembled WGS sequence"/>
</dbReference>